<gene>
    <name evidence="4" type="ORF">DPPLL_00540</name>
</gene>
<organism evidence="4 5">
    <name type="scientific">Desulfofustis limnaeus</name>
    <dbReference type="NCBI Taxonomy" id="2740163"/>
    <lineage>
        <taxon>Bacteria</taxon>
        <taxon>Pseudomonadati</taxon>
        <taxon>Thermodesulfobacteriota</taxon>
        <taxon>Desulfobulbia</taxon>
        <taxon>Desulfobulbales</taxon>
        <taxon>Desulfocapsaceae</taxon>
        <taxon>Desulfofustis</taxon>
    </lineage>
</organism>
<dbReference type="SMART" id="SM00822">
    <property type="entry name" value="PKS_KR"/>
    <property type="match status" value="1"/>
</dbReference>
<evidence type="ECO:0000256" key="1">
    <source>
        <dbReference type="ARBA" id="ARBA00006484"/>
    </source>
</evidence>
<dbReference type="Pfam" id="PF13561">
    <property type="entry name" value="adh_short_C2"/>
    <property type="match status" value="1"/>
</dbReference>
<keyword evidence="2" id="KW-0560">Oxidoreductase</keyword>
<dbReference type="InterPro" id="IPR020904">
    <property type="entry name" value="Sc_DH/Rdtase_CS"/>
</dbReference>
<dbReference type="PANTHER" id="PTHR48107:SF7">
    <property type="entry name" value="RE15974P"/>
    <property type="match status" value="1"/>
</dbReference>
<dbReference type="RefSeq" id="WP_284152826.1">
    <property type="nucleotide sequence ID" value="NZ_AP025516.1"/>
</dbReference>
<dbReference type="Proteomes" id="UP000830055">
    <property type="component" value="Chromosome"/>
</dbReference>
<dbReference type="InterPro" id="IPR036291">
    <property type="entry name" value="NAD(P)-bd_dom_sf"/>
</dbReference>
<evidence type="ECO:0000313" key="4">
    <source>
        <dbReference type="EMBL" id="BDD85689.1"/>
    </source>
</evidence>
<dbReference type="Gene3D" id="3.40.50.720">
    <property type="entry name" value="NAD(P)-binding Rossmann-like Domain"/>
    <property type="match status" value="1"/>
</dbReference>
<evidence type="ECO:0000256" key="2">
    <source>
        <dbReference type="ARBA" id="ARBA00023002"/>
    </source>
</evidence>
<name>A0ABN6M101_9BACT</name>
<keyword evidence="5" id="KW-1185">Reference proteome</keyword>
<proteinExistence type="inferred from homology"/>
<dbReference type="SUPFAM" id="SSF51735">
    <property type="entry name" value="NAD(P)-binding Rossmann-fold domains"/>
    <property type="match status" value="1"/>
</dbReference>
<dbReference type="InterPro" id="IPR002347">
    <property type="entry name" value="SDR_fam"/>
</dbReference>
<dbReference type="PRINTS" id="PR00080">
    <property type="entry name" value="SDRFAMILY"/>
</dbReference>
<reference evidence="4 5" key="1">
    <citation type="submission" date="2022-01" db="EMBL/GenBank/DDBJ databases">
        <title>Desulfofustis limnae sp. nov., a novel mesophilic sulfate-reducing bacterium isolated from marsh soil.</title>
        <authorList>
            <person name="Watanabe M."/>
            <person name="Takahashi A."/>
            <person name="Kojima H."/>
            <person name="Fukui M."/>
        </authorList>
    </citation>
    <scope>NUCLEOTIDE SEQUENCE [LARGE SCALE GENOMIC DNA]</scope>
    <source>
        <strain evidence="4 5">PPLL</strain>
    </source>
</reference>
<sequence>MTKVLLVTGASRGIGAATAGLAAERGYAVCVNYLRNGQAAERVVADIRNGGGQAIAVAADVAKESEVQRLFATIDERLGRVTALVNNAAILERQSRVEDITEERLQRILATNVVGPFLCAREALRRMSRRHGGSGGAIVNVSSVAARLGSSGEYVDYAASKGAIDTFTIGLAREVADEGIRVNAVRPGYIYTDIHAAGGEPDRVERVKGSLPMRRGGLPQEVAQAIVWLLSEEASFVTGAFIDLAGGM</sequence>
<dbReference type="NCBIfam" id="NF004777">
    <property type="entry name" value="PRK06123.1"/>
    <property type="match status" value="1"/>
</dbReference>
<dbReference type="EMBL" id="AP025516">
    <property type="protein sequence ID" value="BDD85689.1"/>
    <property type="molecule type" value="Genomic_DNA"/>
</dbReference>
<evidence type="ECO:0000259" key="3">
    <source>
        <dbReference type="SMART" id="SM00822"/>
    </source>
</evidence>
<dbReference type="PROSITE" id="PS00061">
    <property type="entry name" value="ADH_SHORT"/>
    <property type="match status" value="1"/>
</dbReference>
<feature type="domain" description="Ketoreductase" evidence="3">
    <location>
        <begin position="3"/>
        <end position="193"/>
    </location>
</feature>
<evidence type="ECO:0000313" key="5">
    <source>
        <dbReference type="Proteomes" id="UP000830055"/>
    </source>
</evidence>
<protein>
    <submittedName>
        <fullName evidence="4">Oxidoreductase</fullName>
    </submittedName>
</protein>
<comment type="similarity">
    <text evidence="1">Belongs to the short-chain dehydrogenases/reductases (SDR) family.</text>
</comment>
<accession>A0ABN6M101</accession>
<dbReference type="InterPro" id="IPR057326">
    <property type="entry name" value="KR_dom"/>
</dbReference>
<dbReference type="PANTHER" id="PTHR48107">
    <property type="entry name" value="NADPH-DEPENDENT ALDEHYDE REDUCTASE-LIKE PROTEIN, CHLOROPLASTIC-RELATED"/>
    <property type="match status" value="1"/>
</dbReference>
<dbReference type="PRINTS" id="PR00081">
    <property type="entry name" value="GDHRDH"/>
</dbReference>